<feature type="region of interest" description="Disordered" evidence="1">
    <location>
        <begin position="1116"/>
        <end position="1141"/>
    </location>
</feature>
<evidence type="ECO:0000256" key="1">
    <source>
        <dbReference type="SAM" id="MobiDB-lite"/>
    </source>
</evidence>
<feature type="region of interest" description="Disordered" evidence="1">
    <location>
        <begin position="1162"/>
        <end position="1200"/>
    </location>
</feature>
<dbReference type="Proteomes" id="UP000321331">
    <property type="component" value="Unassembled WGS sequence"/>
</dbReference>
<feature type="compositionally biased region" description="Polar residues" evidence="1">
    <location>
        <begin position="1675"/>
        <end position="1685"/>
    </location>
</feature>
<protein>
    <submittedName>
        <fullName evidence="2">Uncharacterized protein</fullName>
    </submittedName>
</protein>
<name>A0A5C6SKP1_FUSOC</name>
<evidence type="ECO:0000313" key="3">
    <source>
        <dbReference type="Proteomes" id="UP000321331"/>
    </source>
</evidence>
<comment type="caution">
    <text evidence="2">The sequence shown here is derived from an EMBL/GenBank/DDBJ whole genome shotgun (WGS) entry which is preliminary data.</text>
</comment>
<accession>A0A5C6SKP1</accession>
<feature type="compositionally biased region" description="Polar residues" evidence="1">
    <location>
        <begin position="1162"/>
        <end position="1174"/>
    </location>
</feature>
<feature type="region of interest" description="Disordered" evidence="1">
    <location>
        <begin position="1675"/>
        <end position="1697"/>
    </location>
</feature>
<feature type="non-terminal residue" evidence="2">
    <location>
        <position position="1"/>
    </location>
</feature>
<organism evidence="2 3">
    <name type="scientific">Fusarium oxysporum f. sp. cubense</name>
    <dbReference type="NCBI Taxonomy" id="61366"/>
    <lineage>
        <taxon>Eukaryota</taxon>
        <taxon>Fungi</taxon>
        <taxon>Dikarya</taxon>
        <taxon>Ascomycota</taxon>
        <taxon>Pezizomycotina</taxon>
        <taxon>Sordariomycetes</taxon>
        <taxon>Hypocreomycetidae</taxon>
        <taxon>Hypocreales</taxon>
        <taxon>Nectriaceae</taxon>
        <taxon>Fusarium</taxon>
        <taxon>Fusarium oxysporum species complex</taxon>
    </lineage>
</organism>
<proteinExistence type="predicted"/>
<evidence type="ECO:0000313" key="2">
    <source>
        <dbReference type="EMBL" id="TXB97960.1"/>
    </source>
</evidence>
<sequence>EEDGTFACDNFTISILEVDDSTISTTEVDPYYEEEIVDTSPAEEDESQTQPQSPQIYAEKSVDLATNDANDDVEYATQKFIQQFLTGIHGCGVQSHRESLIAHIEAEGPENHHRLDRLVAPDIPHTLDKEYILAAETGDKTTELSPDQWRALFTGSTTQGSDNKPKQACLHVEQAPQTPPGISFDVDSILGFVDSPAVATHGIRFYSAPQYCQNISTHVHLTLGRADPDSERPRLIPSRLRDVPHFIFARTESADFITFHLFFPHLPCSHDFNRLTDEQFSRWFDDIFYPAVRQVYDIDRLQHLPASYRHALATCRAPQRENRLLETSNYQAQLQMSYFLSPQGLQQLWNHILTAVCQPGLQDFRDPELLIQAKGTKLLFKYPDAPSDLLAAMNSFEDKLHGILDFSHIRSDRLYIDVGKETCPMPDDVPSPEPQTYLWRRCCIRHHLSQLYDGNIPKSGQNFYHESMLRDTGAMTTLTPVRSRLRRGGILYGQMYSLAKEIVDAARTYPFQNPDLRLLALDPQLRNGMQSIGGKPASGKNVTDRAYLASKRRCHYGLTDSKQRSFGVREEYRISWTLFQSVLAVLRSLTPEARSTQLPGPPSYLWAVRTPIFVDYVWHNINKFTTGFELIRAQRSGGLTTWEQTKMMDMFLRCLRVAVGGHDYSREGALWWSKRELPQPAGLPLVYYGLGFSHTLEKYGYCWIEPRIDWTLLKFLPDITGSVLFGNGTLHQRFMKYNGHARHFFGLSRWADLGLEWLRQYPGENIISDQIVSWLCHICLQQMRADVLHSIQGDLRPQACKTILDDHVQFCRNGLSATLVNGMTAVWGNRVRVKSPQEVAQALFGLNDGWLRDNWENKPFRKLHQWICTALQHTPTENMLLQAFNCRLLRYLFVYHWVLPYPTPGGLAPKTKDGKRRWFSIDVQGEQGLEMEKPFQESWYWARNRWRQGYPAPLPQYLRWSRDQWQSWVHRHIGQTLPYEVQQLRNDQESFAFSLSNPHGLRRNPLRGIRDPVVRDLRTNRNNDSSILHSSSMGHQAQALATSRQVIPSYLQPELEFQTCQPVEQYIASLRKQITDGCVQVFKSQKSPISQPTRRHIISCCAPQQVIQPRLAPISQSPEQARPAPPPQGPGREVSTLEPKLISRCPPRRTVRLYYVSRGSQQPACSKESGQQRASKPGRPAKYASREEKATADNARARNKRRIQRQISLARQLEDPFRFYTFPRQYNINKFCVGFEMVYSFQDPHFTTWKHTRIMLMFLRCLQFSYTGGLIQKAAGCWRDVRQQPDASQPNGLRRHEGLGFKLTMERHGYAWFLDKIDWSTLTFRQPHAPYMMFNNPSMQNVYRARYHQVRDVRIDFIRVNKAYQWMLEFSSIPDCLDLLENYLRELCLCAFRKDAFFHVKSALKPEYLESALSGEIPLCYDSVNNAMLKNHQPLQLAQGNRLAVNDIHVLFAWLWKSKDDYFERQGWNEKPYRMLFQQSLHAIKTARGKAGARKWRQDLKRSFLGSHWILPYPHSRGFMRKDKEEKQFIWWPSAHPGLVRHYAKARQTGTLAHPLPASNIKLHPVDGWQLATTIFSKSYMPYVMQPEQELIRMPENELYAELVRLREQVTASPAQRPFPAPMLELDNSPEGHYFPSKQCPLKKIKVAKTFEECDQVIECLCFLKRGRRQNHAIIQSDTDSSSVSGDEEAEYTSDEESLVVMRKKQAQAVRHMESRFHELIEAYSRRYPQWKKHYDPELRELNYRLEKLNDVQEDNKYLMVARDNIVRHWREAEHGAPETRWEEVMFNACITSDTADIIIRYSAVEEIITSSQARLKEEDAMKLQKGYLEEDIDRNLSSMPFGRKGKEASMTKYRSVGHRYLSFCWRSYRIGREKVFRCWAVQFTNEQWSLLHNVDEELEGDAFPSSRDSGFCSGRNVDSDDEEEDEDEEVGECKEELDDGGISSPKLVGIYSAEG</sequence>
<feature type="region of interest" description="Disordered" evidence="1">
    <location>
        <begin position="1902"/>
        <end position="1946"/>
    </location>
</feature>
<dbReference type="EMBL" id="VMNF01000013">
    <property type="protein sequence ID" value="TXB97960.1"/>
    <property type="molecule type" value="Genomic_DNA"/>
</dbReference>
<feature type="compositionally biased region" description="Acidic residues" evidence="1">
    <location>
        <begin position="1686"/>
        <end position="1697"/>
    </location>
</feature>
<gene>
    <name evidence="2" type="ORF">FocTR4_00016876</name>
</gene>
<feature type="compositionally biased region" description="Acidic residues" evidence="1">
    <location>
        <begin position="1920"/>
        <end position="1940"/>
    </location>
</feature>
<reference evidence="2 3" key="1">
    <citation type="submission" date="2019-07" db="EMBL/GenBank/DDBJ databases">
        <title>The First High-Quality Draft Genome Sequence of the Causal Agent of the Current Panama Disease Epidemic.</title>
        <authorList>
            <person name="Warmington R.J."/>
            <person name="Kay W."/>
            <person name="Jeffries A."/>
            <person name="Bebber D."/>
            <person name="Moore K."/>
            <person name="Studholme D.J."/>
        </authorList>
    </citation>
    <scope>NUCLEOTIDE SEQUENCE [LARGE SCALE GENOMIC DNA]</scope>
    <source>
        <strain evidence="2 3">TR4</strain>
    </source>
</reference>